<proteinExistence type="inferred from homology"/>
<dbReference type="Proteomes" id="UP000215450">
    <property type="component" value="Unassembled WGS sequence"/>
</dbReference>
<evidence type="ECO:0000259" key="7">
    <source>
        <dbReference type="Pfam" id="PF02872"/>
    </source>
</evidence>
<dbReference type="InterPro" id="IPR029052">
    <property type="entry name" value="Metallo-depent_PP-like"/>
</dbReference>
<feature type="chain" id="PRO_5015018963" evidence="5">
    <location>
        <begin position="22"/>
        <end position="548"/>
    </location>
</feature>
<feature type="domain" description="Calcineurin-like phosphoesterase" evidence="6">
    <location>
        <begin position="31"/>
        <end position="251"/>
    </location>
</feature>
<dbReference type="Pfam" id="PF00149">
    <property type="entry name" value="Metallophos"/>
    <property type="match status" value="1"/>
</dbReference>
<dbReference type="STRING" id="1522312.GCA_900177895_01339"/>
<dbReference type="SUPFAM" id="SSF55816">
    <property type="entry name" value="5'-nucleotidase (syn. UDP-sugar hydrolase), C-terminal domain"/>
    <property type="match status" value="1"/>
</dbReference>
<keyword evidence="3 5" id="KW-0732">Signal</keyword>
<dbReference type="Pfam" id="PF02872">
    <property type="entry name" value="5_nucleotid_C"/>
    <property type="match status" value="1"/>
</dbReference>
<evidence type="ECO:0000256" key="1">
    <source>
        <dbReference type="ARBA" id="ARBA00006654"/>
    </source>
</evidence>
<dbReference type="PROSITE" id="PS00786">
    <property type="entry name" value="5_NUCLEOTIDASE_2"/>
    <property type="match status" value="1"/>
</dbReference>
<dbReference type="NCBIfam" id="NF007109">
    <property type="entry name" value="PRK09558.1"/>
    <property type="match status" value="1"/>
</dbReference>
<dbReference type="Gene3D" id="3.90.780.10">
    <property type="entry name" value="5'-Nucleotidase, C-terminal domain"/>
    <property type="match status" value="1"/>
</dbReference>
<evidence type="ECO:0000256" key="4">
    <source>
        <dbReference type="ARBA" id="ARBA00022741"/>
    </source>
</evidence>
<name>A0A238HEJ8_9NEIS</name>
<dbReference type="EMBL" id="FXUV01000011">
    <property type="protein sequence ID" value="SMQ11937.1"/>
    <property type="molecule type" value="Genomic_DNA"/>
</dbReference>
<feature type="signal peptide" evidence="5">
    <location>
        <begin position="1"/>
        <end position="21"/>
    </location>
</feature>
<evidence type="ECO:0000313" key="9">
    <source>
        <dbReference type="EMBL" id="SNB82427.1"/>
    </source>
</evidence>
<keyword evidence="10" id="KW-1185">Reference proteome</keyword>
<sequence length="548" mass="60565">MKWQYLAAAVMGLGLAHSAFAYQAGKTYRFTVVHTNDTHGRFWENDRGEYGFAAEKAVIDAIKKDVAAKNGSVILLHAGDFNTGVPESDVQQAKPDIEGMNRIGFEATVLGNHEFDNPQSVLKQQERWANFPFLSANVLYKNTGKHFVKPYTILKKNGLKVAVVGLTTEDSEKMSSAKNVAGLSFADPTHAANKTLNEINRKEKPDVRIALTHMGYYNNANHGDNAPGDVTLARNLPKGAFDLIVGGHSHTRVCLNEDGSLNEKYEPTQACRPDFQNGTWIVQAGEWGKYVGRADFEFKDGKTRLVSYQLVPINLKKKVKGADGQSTYVPYTSFVPDSKLYNYLKTYQDKGGQLLNVKVGQTTGVFEGQREVVRYRPSNLGHLITQAMMERAQADIGIFNGGGIRDSLPAGELTYKDVLKVHPFGNILSHVTLTGAELQDYLSKVALISTGNGGYPHFTNNLKMTVNRTAGTVSDITLNGKPLDMNKKYRIAFTNFNAEGGDGYPKLNKHPSYVETGYIDAEIMKDYLTKNSPVDAARFEPKNEIVFK</sequence>
<dbReference type="RefSeq" id="WP_095062050.1">
    <property type="nucleotide sequence ID" value="NZ_FXUV02000065.1"/>
</dbReference>
<keyword evidence="2" id="KW-0479">Metal-binding</keyword>
<evidence type="ECO:0000256" key="3">
    <source>
        <dbReference type="ARBA" id="ARBA00022729"/>
    </source>
</evidence>
<evidence type="ECO:0000256" key="2">
    <source>
        <dbReference type="ARBA" id="ARBA00022723"/>
    </source>
</evidence>
<dbReference type="InterPro" id="IPR008334">
    <property type="entry name" value="5'-Nucleotdase_C"/>
</dbReference>
<dbReference type="GO" id="GO:0008253">
    <property type="term" value="F:5'-nucleotidase activity"/>
    <property type="evidence" value="ECO:0007669"/>
    <property type="project" value="TreeGrafter"/>
</dbReference>
<evidence type="ECO:0000256" key="5">
    <source>
        <dbReference type="RuleBase" id="RU362119"/>
    </source>
</evidence>
<evidence type="ECO:0000259" key="6">
    <source>
        <dbReference type="Pfam" id="PF00149"/>
    </source>
</evidence>
<comment type="similarity">
    <text evidence="1 5">Belongs to the 5'-nucleotidase family.</text>
</comment>
<gene>
    <name evidence="8" type="primary">yfkN</name>
    <name evidence="9" type="ORF">KEBURONENSIS_00521</name>
    <name evidence="8" type="ORF">KEBURONENSIS_00942</name>
</gene>
<keyword evidence="5" id="KW-0378">Hydrolase</keyword>
<reference evidence="9 10" key="2">
    <citation type="submission" date="2017-06" db="EMBL/GenBank/DDBJ databases">
        <authorList>
            <person name="Kim H.J."/>
            <person name="Triplett B.A."/>
        </authorList>
    </citation>
    <scope>NUCLEOTIDE SEQUENCE [LARGE SCALE GENOMIC DNA]</scope>
    <source>
        <strain evidence="9">Kingella_eburonensis</strain>
    </source>
</reference>
<dbReference type="AlphaFoldDB" id="A0A238HEJ8"/>
<dbReference type="InterPro" id="IPR004843">
    <property type="entry name" value="Calcineurin-like_PHP"/>
</dbReference>
<dbReference type="Gene3D" id="3.60.21.10">
    <property type="match status" value="1"/>
</dbReference>
<dbReference type="EMBL" id="FXUV02000065">
    <property type="protein sequence ID" value="SNB82427.1"/>
    <property type="molecule type" value="Genomic_DNA"/>
</dbReference>
<dbReference type="PANTHER" id="PTHR11575:SF46">
    <property type="entry name" value="PROTEIN USHA"/>
    <property type="match status" value="1"/>
</dbReference>
<reference evidence="8" key="1">
    <citation type="submission" date="2017-05" db="EMBL/GenBank/DDBJ databases">
        <authorList>
            <person name="Song R."/>
            <person name="Chenine A.L."/>
            <person name="Ruprecht R.M."/>
        </authorList>
    </citation>
    <scope>NUCLEOTIDE SEQUENCE</scope>
    <source>
        <strain evidence="8">Kingella_eburonensis</strain>
    </source>
</reference>
<dbReference type="InterPro" id="IPR006179">
    <property type="entry name" value="5_nucleotidase/apyrase"/>
</dbReference>
<dbReference type="PANTHER" id="PTHR11575">
    <property type="entry name" value="5'-NUCLEOTIDASE-RELATED"/>
    <property type="match status" value="1"/>
</dbReference>
<dbReference type="InterPro" id="IPR006146">
    <property type="entry name" value="5'-Nucleotdase_CS"/>
</dbReference>
<keyword evidence="4 5" id="KW-0547">Nucleotide-binding</keyword>
<dbReference type="GO" id="GO:0008768">
    <property type="term" value="F:UDP-sugar diphosphatase activity"/>
    <property type="evidence" value="ECO:0007669"/>
    <property type="project" value="TreeGrafter"/>
</dbReference>
<dbReference type="PRINTS" id="PR01607">
    <property type="entry name" value="APYRASEFAMLY"/>
</dbReference>
<protein>
    <submittedName>
        <fullName evidence="8">Trifunctional nucleotide phosphoesterase protein YfkN</fullName>
    </submittedName>
</protein>
<dbReference type="GO" id="GO:0030288">
    <property type="term" value="C:outer membrane-bounded periplasmic space"/>
    <property type="evidence" value="ECO:0007669"/>
    <property type="project" value="TreeGrafter"/>
</dbReference>
<accession>A0A238HEJ8</accession>
<dbReference type="SUPFAM" id="SSF56300">
    <property type="entry name" value="Metallo-dependent phosphatases"/>
    <property type="match status" value="1"/>
</dbReference>
<dbReference type="InterPro" id="IPR036907">
    <property type="entry name" value="5'-Nucleotdase_C_sf"/>
</dbReference>
<feature type="domain" description="5'-Nucleotidase C-terminal" evidence="7">
    <location>
        <begin position="359"/>
        <end position="508"/>
    </location>
</feature>
<dbReference type="OrthoDB" id="9803927at2"/>
<evidence type="ECO:0000313" key="8">
    <source>
        <dbReference type="EMBL" id="SMQ11937.1"/>
    </source>
</evidence>
<dbReference type="GO" id="GO:0009166">
    <property type="term" value="P:nucleotide catabolic process"/>
    <property type="evidence" value="ECO:0007669"/>
    <property type="project" value="InterPro"/>
</dbReference>
<dbReference type="GO" id="GO:0000166">
    <property type="term" value="F:nucleotide binding"/>
    <property type="evidence" value="ECO:0007669"/>
    <property type="project" value="UniProtKB-KW"/>
</dbReference>
<dbReference type="GO" id="GO:0046872">
    <property type="term" value="F:metal ion binding"/>
    <property type="evidence" value="ECO:0007669"/>
    <property type="project" value="UniProtKB-KW"/>
</dbReference>
<evidence type="ECO:0000313" key="10">
    <source>
        <dbReference type="Proteomes" id="UP000215450"/>
    </source>
</evidence>
<organism evidence="8">
    <name type="scientific">Kingella negevensis</name>
    <dbReference type="NCBI Taxonomy" id="1522312"/>
    <lineage>
        <taxon>Bacteria</taxon>
        <taxon>Pseudomonadati</taxon>
        <taxon>Pseudomonadota</taxon>
        <taxon>Betaproteobacteria</taxon>
        <taxon>Neisseriales</taxon>
        <taxon>Neisseriaceae</taxon>
        <taxon>Kingella</taxon>
    </lineage>
</organism>